<dbReference type="GO" id="GO:0003723">
    <property type="term" value="F:RNA binding"/>
    <property type="evidence" value="ECO:0007669"/>
    <property type="project" value="InterPro"/>
</dbReference>
<evidence type="ECO:0000313" key="8">
    <source>
        <dbReference type="EMBL" id="SEC10294.1"/>
    </source>
</evidence>
<keyword evidence="3 8" id="KW-0808">Transferase</keyword>
<comment type="catalytic activity">
    <reaction evidence="5">
        <text>cytidine(32) in tRNA + S-adenosyl-L-methionine = 2'-O-methylcytidine(32) in tRNA + S-adenosyl-L-homocysteine + H(+)</text>
        <dbReference type="Rhea" id="RHEA:42932"/>
        <dbReference type="Rhea" id="RHEA-COMP:10288"/>
        <dbReference type="Rhea" id="RHEA-COMP:10289"/>
        <dbReference type="ChEBI" id="CHEBI:15378"/>
        <dbReference type="ChEBI" id="CHEBI:57856"/>
        <dbReference type="ChEBI" id="CHEBI:59789"/>
        <dbReference type="ChEBI" id="CHEBI:74495"/>
        <dbReference type="ChEBI" id="CHEBI:82748"/>
        <dbReference type="EC" id="2.1.1.200"/>
    </reaction>
</comment>
<evidence type="ECO:0000259" key="7">
    <source>
        <dbReference type="Pfam" id="PF04480"/>
    </source>
</evidence>
<feature type="domain" description="tRNA/rRNA methyltransferase SpoU type" evidence="6">
    <location>
        <begin position="19"/>
        <end position="169"/>
    </location>
</feature>
<gene>
    <name evidence="5" type="primary">trmJ</name>
    <name evidence="8" type="ORF">SAMN05444171_0666</name>
</gene>
<reference evidence="8 9" key="1">
    <citation type="submission" date="2016-10" db="EMBL/GenBank/DDBJ databases">
        <authorList>
            <person name="de Groot N.N."/>
        </authorList>
    </citation>
    <scope>NUCLEOTIDE SEQUENCE [LARGE SCALE GENOMIC DNA]</scope>
    <source>
        <strain evidence="8 9">GAS522</strain>
    </source>
</reference>
<dbReference type="GO" id="GO:0002128">
    <property type="term" value="P:tRNA nucleoside ribose methylation"/>
    <property type="evidence" value="ECO:0007669"/>
    <property type="project" value="TreeGrafter"/>
</dbReference>
<comment type="subunit">
    <text evidence="5">Homodimer.</text>
</comment>
<dbReference type="InterPro" id="IPR007569">
    <property type="entry name" value="DUF559"/>
</dbReference>
<dbReference type="Gene3D" id="1.10.8.590">
    <property type="match status" value="1"/>
</dbReference>
<dbReference type="InterPro" id="IPR029026">
    <property type="entry name" value="tRNA_m1G_MTases_N"/>
</dbReference>
<dbReference type="GO" id="GO:0160206">
    <property type="term" value="F:tRNA (cytidine(32)/uridine(32)-2'-O)-methyltransferase activity"/>
    <property type="evidence" value="ECO:0007669"/>
    <property type="project" value="UniProtKB-EC"/>
</dbReference>
<name>A0A1M7L8M5_9BRAD</name>
<dbReference type="InterPro" id="IPR029028">
    <property type="entry name" value="Alpha/beta_knot_MTases"/>
</dbReference>
<evidence type="ECO:0000256" key="3">
    <source>
        <dbReference type="ARBA" id="ARBA00022679"/>
    </source>
</evidence>
<organism evidence="8 9">
    <name type="scientific">Bradyrhizobium lablabi</name>
    <dbReference type="NCBI Taxonomy" id="722472"/>
    <lineage>
        <taxon>Bacteria</taxon>
        <taxon>Pseudomonadati</taxon>
        <taxon>Pseudomonadota</taxon>
        <taxon>Alphaproteobacteria</taxon>
        <taxon>Hyphomicrobiales</taxon>
        <taxon>Nitrobacteraceae</taxon>
        <taxon>Bradyrhizobium</taxon>
    </lineage>
</organism>
<dbReference type="NCBIfam" id="TIGR00050">
    <property type="entry name" value="rRNA_methyl_1"/>
    <property type="match status" value="1"/>
</dbReference>
<evidence type="ECO:0000256" key="5">
    <source>
        <dbReference type="RuleBase" id="RU362024"/>
    </source>
</evidence>
<comment type="function">
    <text evidence="5">Catalyzes the formation of 2'O-methylated cytidine (Cm32) or 2'O-methylated uridine (Um32) at position 32 in tRNA.</text>
</comment>
<dbReference type="InterPro" id="IPR001537">
    <property type="entry name" value="SpoU_MeTrfase"/>
</dbReference>
<dbReference type="Proteomes" id="UP000183208">
    <property type="component" value="Unassembled WGS sequence"/>
</dbReference>
<evidence type="ECO:0000313" key="9">
    <source>
        <dbReference type="Proteomes" id="UP000183208"/>
    </source>
</evidence>
<dbReference type="Pfam" id="PF00588">
    <property type="entry name" value="SpoU_methylase"/>
    <property type="match status" value="1"/>
</dbReference>
<feature type="domain" description="DUF559" evidence="7">
    <location>
        <begin position="293"/>
        <end position="394"/>
    </location>
</feature>
<dbReference type="GO" id="GO:0106339">
    <property type="term" value="F:tRNA (cytidine(32)-2'-O)-methyltransferase activity"/>
    <property type="evidence" value="ECO:0007669"/>
    <property type="project" value="RHEA"/>
</dbReference>
<dbReference type="PANTHER" id="PTHR42786:SF7">
    <property type="entry name" value="TRNA_RRNA METHYLTRANSFERASE SPOU TYPE DOMAIN-CONTAINING PROTEIN"/>
    <property type="match status" value="1"/>
</dbReference>
<keyword evidence="5" id="KW-0819">tRNA processing</keyword>
<dbReference type="EMBL" id="FNTI01000001">
    <property type="protein sequence ID" value="SEC10294.1"/>
    <property type="molecule type" value="Genomic_DNA"/>
</dbReference>
<dbReference type="OrthoDB" id="9806346at2"/>
<dbReference type="Gene3D" id="3.40.1280.10">
    <property type="match status" value="1"/>
</dbReference>
<dbReference type="AlphaFoldDB" id="A0A1M7L8M5"/>
<sequence length="401" mass="43689">MSGSGTDKTKSGLDLAGPVVILVEPQLGENIGMAARAMGNFALSRLRIVNPRDGWPNIAAQRAAAGADQILEQAQLFDTVEQAVADLTLLFATTARAHDQAKPVVAPAEAAGEIATHAASGGGVGILFGRERYGLQNEEVALANRIITFPVNPGFASLNLAQAVLLIGYEWFKLSTGGALPFAMPEHSERASQHQMQAFFDNLIRELDKVEFLRPPEKRETMLVNLRNIFTRMDPTKQDMHTLHGVVMAIAEGRKGPAKGGVLDGEQATRLRALLAEHGQGAAAPGDNSTVRGLARLLRRNPTDAERILWQALTRDRRFAGQFKRQTPVGRHIPDFVSFVHRIAIELVNAHESEAIVADRAGRRAWLEARDYRVVEMAVADVERDLDGELARLEASLRQAS</sequence>
<comment type="similarity">
    <text evidence="1">Belongs to the class IV-like SAM-binding methyltransferase superfamily. RNA methyltransferase TrmH family.</text>
</comment>
<dbReference type="EC" id="2.1.1.200" evidence="5"/>
<keyword evidence="5" id="KW-0963">Cytoplasm</keyword>
<protein>
    <recommendedName>
        <fullName evidence="5">tRNA (cytidine/uridine-2'-O-)-methyltransferase TrmJ</fullName>
        <ecNumber evidence="5">2.1.1.200</ecNumber>
    </recommendedName>
    <alternativeName>
        <fullName evidence="5">tRNA (cytidine(32)/uridine(32)-2'-O)-methyltransferase</fullName>
    </alternativeName>
    <alternativeName>
        <fullName evidence="5">tRNA Cm32/Um32 methyltransferase</fullName>
    </alternativeName>
</protein>
<proteinExistence type="inferred from homology"/>
<comment type="subcellular location">
    <subcellularLocation>
        <location evidence="5">Cytoplasm</location>
    </subcellularLocation>
</comment>
<dbReference type="SUPFAM" id="SSF75217">
    <property type="entry name" value="alpha/beta knot"/>
    <property type="match status" value="1"/>
</dbReference>
<keyword evidence="4 5" id="KW-0949">S-adenosyl-L-methionine</keyword>
<comment type="catalytic activity">
    <reaction evidence="5">
        <text>uridine(32) in tRNA + S-adenosyl-L-methionine = 2'-O-methyluridine(32) in tRNA + S-adenosyl-L-homocysteine + H(+)</text>
        <dbReference type="Rhea" id="RHEA:42936"/>
        <dbReference type="Rhea" id="RHEA-COMP:10107"/>
        <dbReference type="Rhea" id="RHEA-COMP:10290"/>
        <dbReference type="ChEBI" id="CHEBI:15378"/>
        <dbReference type="ChEBI" id="CHEBI:57856"/>
        <dbReference type="ChEBI" id="CHEBI:59789"/>
        <dbReference type="ChEBI" id="CHEBI:65315"/>
        <dbReference type="ChEBI" id="CHEBI:74478"/>
        <dbReference type="EC" id="2.1.1.200"/>
    </reaction>
</comment>
<evidence type="ECO:0000256" key="2">
    <source>
        <dbReference type="ARBA" id="ARBA00022603"/>
    </source>
</evidence>
<accession>A0A1M7L8M5</accession>
<dbReference type="GO" id="GO:0005829">
    <property type="term" value="C:cytosol"/>
    <property type="evidence" value="ECO:0007669"/>
    <property type="project" value="TreeGrafter"/>
</dbReference>
<dbReference type="PANTHER" id="PTHR42786">
    <property type="entry name" value="TRNA/RRNA METHYLTRANSFERASE"/>
    <property type="match status" value="1"/>
</dbReference>
<evidence type="ECO:0000256" key="4">
    <source>
        <dbReference type="ARBA" id="ARBA00022691"/>
    </source>
</evidence>
<dbReference type="CDD" id="cd18093">
    <property type="entry name" value="SpoU-like_TrmJ"/>
    <property type="match status" value="1"/>
</dbReference>
<dbReference type="InterPro" id="IPR004384">
    <property type="entry name" value="RNA_MeTrfase_TrmJ/LasT"/>
</dbReference>
<keyword evidence="2 5" id="KW-0489">Methyltransferase</keyword>
<dbReference type="RefSeq" id="WP_074815507.1">
    <property type="nucleotide sequence ID" value="NZ_FNTI01000001.1"/>
</dbReference>
<evidence type="ECO:0000259" key="6">
    <source>
        <dbReference type="Pfam" id="PF00588"/>
    </source>
</evidence>
<dbReference type="Pfam" id="PF04480">
    <property type="entry name" value="DUF559"/>
    <property type="match status" value="1"/>
</dbReference>
<evidence type="ECO:0000256" key="1">
    <source>
        <dbReference type="ARBA" id="ARBA00007228"/>
    </source>
</evidence>